<accession>A0ABV9MDR7</accession>
<dbReference type="Gene3D" id="3.40.50.12780">
    <property type="entry name" value="N-terminal domain of ligase-like"/>
    <property type="match status" value="1"/>
</dbReference>
<evidence type="ECO:0000259" key="3">
    <source>
        <dbReference type="Pfam" id="PF00501"/>
    </source>
</evidence>
<feature type="domain" description="AMP-dependent synthetase/ligase" evidence="3">
    <location>
        <begin position="31"/>
        <end position="389"/>
    </location>
</feature>
<comment type="similarity">
    <text evidence="1">Belongs to the ATP-dependent AMP-binding enzyme family.</text>
</comment>
<sequence>MAAIETMELFGRPNVKVFAERPASIGELLAASVNLYADKDAVVTEQRTLSYSELDKESTILAANLQQQGVKKGDRVGAVIGNCAEFPVVVFACAKAGAIMVPINVKLQVEELQYIIGHSKPALLITEAEYAEKVSEAVEQNEFQQSDRPQLFIIGGSNSYEELLNADAPFQQTQIDEQDGAFILYTSGTTGRPKGAVLAHINAVHSVMNYKKRFETDETMKTIVAVPMFHVTGLVGQLLHMFYIGGTVYSMKRYQNEAYIQLILKHQINFLFNVPTIFIMMSTSAEFQKHSFGFVRKVAFGGSPIYQQTFQMLKQAFPNAQLHNAYGATETTSPATLMPTGYPISKVTSVGLPVDVADIKIVDSEGYTVPPGESGELYIKGPMIIKEYWDNPAANQSSFTDGYWHSGDLGIMDTDGYVYIRDRKKDMINRGGEKIFSIEVEDALKSHPDVVEAAVIGEPDPVFGEKVKAFVVGPKLDPNDLDGLKAHCKKTLAKFKVPEEFVLIDSLPRNASGKILKNTLKETGGRSNA</sequence>
<evidence type="ECO:0000256" key="1">
    <source>
        <dbReference type="ARBA" id="ARBA00006432"/>
    </source>
</evidence>
<keyword evidence="2" id="KW-0436">Ligase</keyword>
<dbReference type="InterPro" id="IPR020845">
    <property type="entry name" value="AMP-binding_CS"/>
</dbReference>
<organism evidence="5 6">
    <name type="scientific">Planococcus dechangensis</name>
    <dbReference type="NCBI Taxonomy" id="1176255"/>
    <lineage>
        <taxon>Bacteria</taxon>
        <taxon>Bacillati</taxon>
        <taxon>Bacillota</taxon>
        <taxon>Bacilli</taxon>
        <taxon>Bacillales</taxon>
        <taxon>Caryophanaceae</taxon>
        <taxon>Planococcus</taxon>
    </lineage>
</organism>
<keyword evidence="6" id="KW-1185">Reference proteome</keyword>
<dbReference type="InterPro" id="IPR000873">
    <property type="entry name" value="AMP-dep_synth/lig_dom"/>
</dbReference>
<evidence type="ECO:0000256" key="2">
    <source>
        <dbReference type="ARBA" id="ARBA00022598"/>
    </source>
</evidence>
<evidence type="ECO:0000259" key="4">
    <source>
        <dbReference type="Pfam" id="PF13193"/>
    </source>
</evidence>
<reference evidence="6" key="1">
    <citation type="journal article" date="2019" name="Int. J. Syst. Evol. Microbiol.">
        <title>The Global Catalogue of Microorganisms (GCM) 10K type strain sequencing project: providing services to taxonomists for standard genome sequencing and annotation.</title>
        <authorList>
            <consortium name="The Broad Institute Genomics Platform"/>
            <consortium name="The Broad Institute Genome Sequencing Center for Infectious Disease"/>
            <person name="Wu L."/>
            <person name="Ma J."/>
        </authorList>
    </citation>
    <scope>NUCLEOTIDE SEQUENCE [LARGE SCALE GENOMIC DNA]</scope>
    <source>
        <strain evidence="6">CGMCC 1.12151</strain>
    </source>
</reference>
<dbReference type="InterPro" id="IPR042099">
    <property type="entry name" value="ANL_N_sf"/>
</dbReference>
<dbReference type="PANTHER" id="PTHR43201">
    <property type="entry name" value="ACYL-COA SYNTHETASE"/>
    <property type="match status" value="1"/>
</dbReference>
<dbReference type="InterPro" id="IPR025110">
    <property type="entry name" value="AMP-bd_C"/>
</dbReference>
<name>A0ABV9MDR7_9BACL</name>
<dbReference type="PANTHER" id="PTHR43201:SF5">
    <property type="entry name" value="MEDIUM-CHAIN ACYL-COA LIGASE ACSF2, MITOCHONDRIAL"/>
    <property type="match status" value="1"/>
</dbReference>
<dbReference type="EMBL" id="JBHSGL010000005">
    <property type="protein sequence ID" value="MFC4713273.1"/>
    <property type="molecule type" value="Genomic_DNA"/>
</dbReference>
<dbReference type="SUPFAM" id="SSF56801">
    <property type="entry name" value="Acetyl-CoA synthetase-like"/>
    <property type="match status" value="1"/>
</dbReference>
<comment type="caution">
    <text evidence="5">The sequence shown here is derived from an EMBL/GenBank/DDBJ whole genome shotgun (WGS) entry which is preliminary data.</text>
</comment>
<dbReference type="Proteomes" id="UP001595932">
    <property type="component" value="Unassembled WGS sequence"/>
</dbReference>
<dbReference type="RefSeq" id="WP_377278986.1">
    <property type="nucleotide sequence ID" value="NZ_JBHSGL010000005.1"/>
</dbReference>
<dbReference type="Pfam" id="PF13193">
    <property type="entry name" value="AMP-binding_C"/>
    <property type="match status" value="1"/>
</dbReference>
<feature type="domain" description="AMP-binding enzyme C-terminal" evidence="4">
    <location>
        <begin position="439"/>
        <end position="514"/>
    </location>
</feature>
<dbReference type="PROSITE" id="PS00455">
    <property type="entry name" value="AMP_BINDING"/>
    <property type="match status" value="1"/>
</dbReference>
<protein>
    <submittedName>
        <fullName evidence="5">Class I adenylate-forming enzyme family protein</fullName>
    </submittedName>
</protein>
<gene>
    <name evidence="5" type="ORF">ACFO5U_10390</name>
</gene>
<dbReference type="Pfam" id="PF00501">
    <property type="entry name" value="AMP-binding"/>
    <property type="match status" value="1"/>
</dbReference>
<proteinExistence type="inferred from homology"/>
<dbReference type="Gene3D" id="3.30.300.30">
    <property type="match status" value="1"/>
</dbReference>
<evidence type="ECO:0000313" key="5">
    <source>
        <dbReference type="EMBL" id="MFC4713273.1"/>
    </source>
</evidence>
<evidence type="ECO:0000313" key="6">
    <source>
        <dbReference type="Proteomes" id="UP001595932"/>
    </source>
</evidence>
<dbReference type="InterPro" id="IPR045851">
    <property type="entry name" value="AMP-bd_C_sf"/>
</dbReference>